<dbReference type="Proteomes" id="UP001168821">
    <property type="component" value="Unassembled WGS sequence"/>
</dbReference>
<evidence type="ECO:0000313" key="2">
    <source>
        <dbReference type="Proteomes" id="UP001168821"/>
    </source>
</evidence>
<accession>A0AA38HS64</accession>
<dbReference type="EMBL" id="JALNTZ010000009">
    <property type="protein sequence ID" value="KAJ3641672.1"/>
    <property type="molecule type" value="Genomic_DNA"/>
</dbReference>
<comment type="caution">
    <text evidence="1">The sequence shown here is derived from an EMBL/GenBank/DDBJ whole genome shotgun (WGS) entry which is preliminary data.</text>
</comment>
<dbReference type="AlphaFoldDB" id="A0AA38HS64"/>
<organism evidence="1 2">
    <name type="scientific">Zophobas morio</name>
    <dbReference type="NCBI Taxonomy" id="2755281"/>
    <lineage>
        <taxon>Eukaryota</taxon>
        <taxon>Metazoa</taxon>
        <taxon>Ecdysozoa</taxon>
        <taxon>Arthropoda</taxon>
        <taxon>Hexapoda</taxon>
        <taxon>Insecta</taxon>
        <taxon>Pterygota</taxon>
        <taxon>Neoptera</taxon>
        <taxon>Endopterygota</taxon>
        <taxon>Coleoptera</taxon>
        <taxon>Polyphaga</taxon>
        <taxon>Cucujiformia</taxon>
        <taxon>Tenebrionidae</taxon>
        <taxon>Zophobas</taxon>
    </lineage>
</organism>
<name>A0AA38HS64_9CUCU</name>
<evidence type="ECO:0000313" key="1">
    <source>
        <dbReference type="EMBL" id="KAJ3641672.1"/>
    </source>
</evidence>
<keyword evidence="2" id="KW-1185">Reference proteome</keyword>
<sequence>MAGSRRGFLLLQAVRLQDWSEERSVCAQECERARCEDEQVEDFFRLCTRSGFMEVVKKLQILVRFGHFVAILQALEFNVKKNMLASFFSLTVTVE</sequence>
<protein>
    <submittedName>
        <fullName evidence="1">Uncharacterized protein</fullName>
    </submittedName>
</protein>
<gene>
    <name evidence="1" type="ORF">Zmor_028156</name>
</gene>
<proteinExistence type="predicted"/>
<reference evidence="1" key="1">
    <citation type="journal article" date="2023" name="G3 (Bethesda)">
        <title>Whole genome assemblies of Zophobas morio and Tenebrio molitor.</title>
        <authorList>
            <person name="Kaur S."/>
            <person name="Stinson S.A."/>
            <person name="diCenzo G.C."/>
        </authorList>
    </citation>
    <scope>NUCLEOTIDE SEQUENCE</scope>
    <source>
        <strain evidence="1">QUZm001</strain>
    </source>
</reference>